<dbReference type="Pfam" id="PF10100">
    <property type="entry name" value="Staph_opine_DH"/>
    <property type="match status" value="1"/>
</dbReference>
<proteinExistence type="predicted"/>
<accession>A0ABY8KIL0</accession>
<organism evidence="1 2">
    <name type="scientific">Lysinibacillus capsici</name>
    <dbReference type="NCBI Taxonomy" id="2115968"/>
    <lineage>
        <taxon>Bacteria</taxon>
        <taxon>Bacillati</taxon>
        <taxon>Bacillota</taxon>
        <taxon>Bacilli</taxon>
        <taxon>Bacillales</taxon>
        <taxon>Bacillaceae</taxon>
        <taxon>Lysinibacillus</taxon>
    </lineage>
</organism>
<sequence length="77" mass="8838">MSKGIVSSLPIAKVLKVTSPTLDHFVQTYEEKLLQVVALSENQRLSEAFQIKSFSQEIGDDLQEIAFRKRIKDREMK</sequence>
<protein>
    <submittedName>
        <fullName evidence="1">Opine metallophore biosynthesis dehydrogenase</fullName>
    </submittedName>
</protein>
<reference evidence="1 2" key="1">
    <citation type="submission" date="2023-04" db="EMBL/GenBank/DDBJ databases">
        <title>Genomic of Lysinibacillus capsici TSBLM.</title>
        <authorList>
            <person name="Hu X.S."/>
            <person name="Yu C.H."/>
        </authorList>
    </citation>
    <scope>NUCLEOTIDE SEQUENCE [LARGE SCALE GENOMIC DNA]</scope>
    <source>
        <strain evidence="1 2">TSBLM</strain>
    </source>
</reference>
<evidence type="ECO:0000313" key="1">
    <source>
        <dbReference type="EMBL" id="WGF38313.1"/>
    </source>
</evidence>
<gene>
    <name evidence="1" type="ORF">QBO96_21755</name>
</gene>
<dbReference type="Proteomes" id="UP001244564">
    <property type="component" value="Chromosome"/>
</dbReference>
<keyword evidence="2" id="KW-1185">Reference proteome</keyword>
<evidence type="ECO:0000313" key="2">
    <source>
        <dbReference type="Proteomes" id="UP001244564"/>
    </source>
</evidence>
<dbReference type="RefSeq" id="WP_279494369.1">
    <property type="nucleotide sequence ID" value="NZ_CP122283.1"/>
</dbReference>
<dbReference type="InterPro" id="IPR016935">
    <property type="entry name" value="Opine_metallophore_DH"/>
</dbReference>
<dbReference type="EMBL" id="CP122283">
    <property type="protein sequence ID" value="WGF38313.1"/>
    <property type="molecule type" value="Genomic_DNA"/>
</dbReference>
<name>A0ABY8KIL0_9BACI</name>